<evidence type="ECO:0000313" key="1">
    <source>
        <dbReference type="EMBL" id="CAG8242359.1"/>
    </source>
</evidence>
<gene>
    <name evidence="1" type="ORF">PNAL_LOCUS8526</name>
</gene>
<proteinExistence type="predicted"/>
<dbReference type="EMBL" id="CAJVNV010000566">
    <property type="protein sequence ID" value="CAG8242359.1"/>
    <property type="molecule type" value="Genomic_DNA"/>
</dbReference>
<organism evidence="1 2">
    <name type="scientific">Penicillium nalgiovense</name>
    <dbReference type="NCBI Taxonomy" id="60175"/>
    <lineage>
        <taxon>Eukaryota</taxon>
        <taxon>Fungi</taxon>
        <taxon>Dikarya</taxon>
        <taxon>Ascomycota</taxon>
        <taxon>Pezizomycotina</taxon>
        <taxon>Eurotiomycetes</taxon>
        <taxon>Eurotiomycetidae</taxon>
        <taxon>Eurotiales</taxon>
        <taxon>Aspergillaceae</taxon>
        <taxon>Penicillium</taxon>
    </lineage>
</organism>
<protein>
    <submittedName>
        <fullName evidence="1">Uncharacterized protein</fullName>
    </submittedName>
</protein>
<sequence length="178" mass="20214">MAYNWTSLECPNTASLDYLLQPSTVINRVTPLHHPHFFATITKDTSPTQSSQPEIHVWDFRDFSSDRAMQSPVHSFGAVSLRVEALIGALGERSVYLNTDRWVRPVNLEKREGPVIRHFFIPNDWVIPTDQLLLDIGRTGEIIFVKLNELVVVKRGLEFTPHGNFDGSRKGSLTFRLG</sequence>
<comment type="caution">
    <text evidence="1">The sequence shown here is derived from an EMBL/GenBank/DDBJ whole genome shotgun (WGS) entry which is preliminary data.</text>
</comment>
<evidence type="ECO:0000313" key="2">
    <source>
        <dbReference type="Proteomes" id="UP001153461"/>
    </source>
</evidence>
<name>A0A9W4I9M5_PENNA</name>
<reference evidence="1" key="1">
    <citation type="submission" date="2021-07" db="EMBL/GenBank/DDBJ databases">
        <authorList>
            <person name="Branca A.L. A."/>
        </authorList>
    </citation>
    <scope>NUCLEOTIDE SEQUENCE</scope>
</reference>
<dbReference type="AlphaFoldDB" id="A0A9W4I9M5"/>
<dbReference type="Proteomes" id="UP001153461">
    <property type="component" value="Unassembled WGS sequence"/>
</dbReference>
<dbReference type="OrthoDB" id="194358at2759"/>
<accession>A0A9W4I9M5</accession>